<protein>
    <submittedName>
        <fullName evidence="2">Uncharacterized protein</fullName>
    </submittedName>
</protein>
<dbReference type="AlphaFoldDB" id="A0A1R1YFI8"/>
<feature type="compositionally biased region" description="Polar residues" evidence="1">
    <location>
        <begin position="101"/>
        <end position="112"/>
    </location>
</feature>
<reference evidence="3" key="1">
    <citation type="submission" date="2017-01" db="EMBL/GenBank/DDBJ databases">
        <authorList>
            <person name="Wang Y."/>
            <person name="White M."/>
            <person name="Kvist S."/>
            <person name="Moncalvo J.-M."/>
        </authorList>
    </citation>
    <scope>NUCLEOTIDE SEQUENCE [LARGE SCALE GENOMIC DNA]</scope>
    <source>
        <strain evidence="3">ID-206-W2</strain>
    </source>
</reference>
<feature type="compositionally biased region" description="Polar residues" evidence="1">
    <location>
        <begin position="64"/>
        <end position="94"/>
    </location>
</feature>
<evidence type="ECO:0000313" key="3">
    <source>
        <dbReference type="Proteomes" id="UP000187429"/>
    </source>
</evidence>
<accession>A0A1R1YFI8</accession>
<feature type="region of interest" description="Disordered" evidence="1">
    <location>
        <begin position="17"/>
        <end position="112"/>
    </location>
</feature>
<sequence>MDQHNFNLIKKIEDRTGNSINQLNQQSKPRSHTDNLLSTNNSMENFSKPRKVINPYLPLHPNAINKQNEDTQNSQKFKPNQQSSIYPSSNSQHSIDALTPDSINAGSSKQNLDPNLQFSSKNIDTNSPVDQGIHTRDKNKIKSDSFNFADSYVYNPSLEVPRKINNTKNQNFPAQSSNLNNISTSQSIPSATQIPLGPFASNIPNIQNKGFSLFYY</sequence>
<keyword evidence="3" id="KW-1185">Reference proteome</keyword>
<proteinExistence type="predicted"/>
<gene>
    <name evidence="2" type="ORF">AYI69_g4214</name>
</gene>
<comment type="caution">
    <text evidence="2">The sequence shown here is derived from an EMBL/GenBank/DDBJ whole genome shotgun (WGS) entry which is preliminary data.</text>
</comment>
<name>A0A1R1YFI8_9FUNG</name>
<feature type="compositionally biased region" description="Polar residues" evidence="1">
    <location>
        <begin position="17"/>
        <end position="45"/>
    </location>
</feature>
<evidence type="ECO:0000256" key="1">
    <source>
        <dbReference type="SAM" id="MobiDB-lite"/>
    </source>
</evidence>
<dbReference type="Proteomes" id="UP000187429">
    <property type="component" value="Unassembled WGS sequence"/>
</dbReference>
<dbReference type="EMBL" id="LSSM01001598">
    <property type="protein sequence ID" value="OMJ25678.1"/>
    <property type="molecule type" value="Genomic_DNA"/>
</dbReference>
<organism evidence="2 3">
    <name type="scientific">Smittium culicis</name>
    <dbReference type="NCBI Taxonomy" id="133412"/>
    <lineage>
        <taxon>Eukaryota</taxon>
        <taxon>Fungi</taxon>
        <taxon>Fungi incertae sedis</taxon>
        <taxon>Zoopagomycota</taxon>
        <taxon>Kickxellomycotina</taxon>
        <taxon>Harpellomycetes</taxon>
        <taxon>Harpellales</taxon>
        <taxon>Legeriomycetaceae</taxon>
        <taxon>Smittium</taxon>
    </lineage>
</organism>
<evidence type="ECO:0000313" key="2">
    <source>
        <dbReference type="EMBL" id="OMJ25678.1"/>
    </source>
</evidence>